<evidence type="ECO:0000259" key="3">
    <source>
        <dbReference type="Pfam" id="PF00144"/>
    </source>
</evidence>
<proteinExistence type="predicted"/>
<feature type="chain" id="PRO_5046830784" evidence="2">
    <location>
        <begin position="27"/>
        <end position="623"/>
    </location>
</feature>
<dbReference type="SUPFAM" id="SSF48403">
    <property type="entry name" value="Ankyrin repeat"/>
    <property type="match status" value="1"/>
</dbReference>
<keyword evidence="4" id="KW-0378">Hydrolase</keyword>
<dbReference type="Pfam" id="PF00144">
    <property type="entry name" value="Beta-lactamase"/>
    <property type="match status" value="1"/>
</dbReference>
<feature type="signal peptide" evidence="2">
    <location>
        <begin position="1"/>
        <end position="26"/>
    </location>
</feature>
<dbReference type="Proteomes" id="UP001595548">
    <property type="component" value="Unassembled WGS sequence"/>
</dbReference>
<gene>
    <name evidence="4" type="ORF">ACFOEB_11620</name>
</gene>
<feature type="repeat" description="ANK" evidence="1">
    <location>
        <begin position="253"/>
        <end position="285"/>
    </location>
</feature>
<organism evidence="4 5">
    <name type="scientific">Gilvimarinus japonicus</name>
    <dbReference type="NCBI Taxonomy" id="1796469"/>
    <lineage>
        <taxon>Bacteria</taxon>
        <taxon>Pseudomonadati</taxon>
        <taxon>Pseudomonadota</taxon>
        <taxon>Gammaproteobacteria</taxon>
        <taxon>Cellvibrionales</taxon>
        <taxon>Cellvibrionaceae</taxon>
        <taxon>Gilvimarinus</taxon>
    </lineage>
</organism>
<feature type="domain" description="Beta-lactamase-related" evidence="3">
    <location>
        <begin position="302"/>
        <end position="606"/>
    </location>
</feature>
<dbReference type="EMBL" id="JBHRTL010000007">
    <property type="protein sequence ID" value="MFC3155851.1"/>
    <property type="molecule type" value="Genomic_DNA"/>
</dbReference>
<dbReference type="InterPro" id="IPR002110">
    <property type="entry name" value="Ankyrin_rpt"/>
</dbReference>
<comment type="caution">
    <text evidence="4">The sequence shown here is derived from an EMBL/GenBank/DDBJ whole genome shotgun (WGS) entry which is preliminary data.</text>
</comment>
<dbReference type="PROSITE" id="PS50088">
    <property type="entry name" value="ANK_REPEAT"/>
    <property type="match status" value="1"/>
</dbReference>
<dbReference type="Pfam" id="PF13637">
    <property type="entry name" value="Ank_4"/>
    <property type="match status" value="1"/>
</dbReference>
<evidence type="ECO:0000313" key="5">
    <source>
        <dbReference type="Proteomes" id="UP001595548"/>
    </source>
</evidence>
<dbReference type="Gene3D" id="3.40.710.10">
    <property type="entry name" value="DD-peptidase/beta-lactamase superfamily"/>
    <property type="match status" value="1"/>
</dbReference>
<evidence type="ECO:0000313" key="4">
    <source>
        <dbReference type="EMBL" id="MFC3155851.1"/>
    </source>
</evidence>
<dbReference type="PANTHER" id="PTHR46825">
    <property type="entry name" value="D-ALANYL-D-ALANINE-CARBOXYPEPTIDASE/ENDOPEPTIDASE AMPH"/>
    <property type="match status" value="1"/>
</dbReference>
<keyword evidence="2" id="KW-0732">Signal</keyword>
<dbReference type="RefSeq" id="WP_382416808.1">
    <property type="nucleotide sequence ID" value="NZ_AP031500.1"/>
</dbReference>
<keyword evidence="5" id="KW-1185">Reference proteome</keyword>
<protein>
    <submittedName>
        <fullName evidence="4">Serine hydrolase</fullName>
    </submittedName>
</protein>
<dbReference type="PROSITE" id="PS51257">
    <property type="entry name" value="PROKAR_LIPOPROTEIN"/>
    <property type="match status" value="1"/>
</dbReference>
<reference evidence="5" key="1">
    <citation type="journal article" date="2019" name="Int. J. Syst. Evol. Microbiol.">
        <title>The Global Catalogue of Microorganisms (GCM) 10K type strain sequencing project: providing services to taxonomists for standard genome sequencing and annotation.</title>
        <authorList>
            <consortium name="The Broad Institute Genomics Platform"/>
            <consortium name="The Broad Institute Genome Sequencing Center for Infectious Disease"/>
            <person name="Wu L."/>
            <person name="Ma J."/>
        </authorList>
    </citation>
    <scope>NUCLEOTIDE SEQUENCE [LARGE SCALE GENOMIC DNA]</scope>
    <source>
        <strain evidence="5">KCTC 52141</strain>
    </source>
</reference>
<sequence>MTGQLKHLQTKHGFFWLLLSALLASACTYDDEVEPRKVQNQPTPESSLDSPVTTYNNIKDDVFLTRWTLLEPVPFGSTEKELKAAHSQDLIKINDLWKSIKVGKITLNREPYNWKSIHSDFSYIHLDRYLEPTKFAYTYAAAEIESSEKESGYFGVGSNAALKIWLNGEIIHESPISTEISPDQYLVPYNLKAGTNRLVIKVLRADKGWSFLFRPLSKTATDNAFVNLSPSLSSNELDRLLKSGISIDARNNLGLTALHIATHIGDTKRQNALIERGANIEITAPDVAAQISNYFDSLYYKGSSGFSYLIAQNGKVLAKGGRGLANVAANTSNDTQTKFHVGSITKQFTAASILQLQDKSLLSLNDPLTKYFPSLSKTKPVTLKHMMTHTSGLFEPDASKALFSQHLGSHDFIKALEEQDLYFKPGEQWRYSNSAYVVLALIIEKVSGLSFDQYLKTNIFSPLGMKDSTIYNNNRRLTHAATGYAVVDEKTVKALDPGVSSLHGNWNGATGLISTVDDLFIWNEALHSGNVLSDKAYSETITATVLPKGFKPPVEYGFGIAVERIAGFTALGHAGEAPGFHAELLWLPNEKITFVFLANTNRWELKYKARTAEKIVQVVLGEQ</sequence>
<dbReference type="InterPro" id="IPR036770">
    <property type="entry name" value="Ankyrin_rpt-contain_sf"/>
</dbReference>
<dbReference type="PANTHER" id="PTHR46825:SF9">
    <property type="entry name" value="BETA-LACTAMASE-RELATED DOMAIN-CONTAINING PROTEIN"/>
    <property type="match status" value="1"/>
</dbReference>
<evidence type="ECO:0000256" key="1">
    <source>
        <dbReference type="PROSITE-ProRule" id="PRU00023"/>
    </source>
</evidence>
<dbReference type="InterPro" id="IPR012338">
    <property type="entry name" value="Beta-lactam/transpept-like"/>
</dbReference>
<dbReference type="InterPro" id="IPR050491">
    <property type="entry name" value="AmpC-like"/>
</dbReference>
<dbReference type="InterPro" id="IPR001466">
    <property type="entry name" value="Beta-lactam-related"/>
</dbReference>
<keyword evidence="1" id="KW-0040">ANK repeat</keyword>
<evidence type="ECO:0000256" key="2">
    <source>
        <dbReference type="SAM" id="SignalP"/>
    </source>
</evidence>
<dbReference type="Gene3D" id="1.25.40.20">
    <property type="entry name" value="Ankyrin repeat-containing domain"/>
    <property type="match status" value="1"/>
</dbReference>
<dbReference type="PROSITE" id="PS50297">
    <property type="entry name" value="ANK_REP_REGION"/>
    <property type="match status" value="1"/>
</dbReference>
<dbReference type="GO" id="GO:0016787">
    <property type="term" value="F:hydrolase activity"/>
    <property type="evidence" value="ECO:0007669"/>
    <property type="project" value="UniProtKB-KW"/>
</dbReference>
<name>A0ABV7HSU1_9GAMM</name>
<accession>A0ABV7HSU1</accession>
<dbReference type="SUPFAM" id="SSF56601">
    <property type="entry name" value="beta-lactamase/transpeptidase-like"/>
    <property type="match status" value="1"/>
</dbReference>